<accession>A0A0N9WJ97</accession>
<dbReference type="Proteomes" id="UP000066487">
    <property type="component" value="Chromosome"/>
</dbReference>
<dbReference type="EMBL" id="CP012830">
    <property type="protein sequence ID" value="ALI03336.1"/>
    <property type="molecule type" value="Genomic_DNA"/>
</dbReference>
<dbReference type="GO" id="GO:0046677">
    <property type="term" value="P:response to antibiotic"/>
    <property type="evidence" value="ECO:0007669"/>
    <property type="project" value="UniProtKB-UniRule"/>
</dbReference>
<dbReference type="PRINTS" id="PR00118">
    <property type="entry name" value="BLACTAMASEA"/>
</dbReference>
<dbReference type="InterPro" id="IPR000871">
    <property type="entry name" value="Beta-lactam_class-A"/>
</dbReference>
<feature type="signal peptide" evidence="7">
    <location>
        <begin position="1"/>
        <end position="28"/>
    </location>
</feature>
<reference evidence="10" key="1">
    <citation type="submission" date="2015-09" db="EMBL/GenBank/DDBJ databases">
        <title>Whole genome sequence of Pseudomonas fluorescens FW300-N2E3.</title>
        <authorList>
            <person name="Ray J."/>
            <person name="Melnyk R."/>
            <person name="Deutschbauer A."/>
        </authorList>
    </citation>
    <scope>NUCLEOTIDE SEQUENCE [LARGE SCALE GENOMIC DNA]</scope>
    <source>
        <strain evidence="10">FW300-N2E3</strain>
    </source>
</reference>
<dbReference type="PROSITE" id="PS00146">
    <property type="entry name" value="BETA_LACTAMASE_A"/>
    <property type="match status" value="1"/>
</dbReference>
<feature type="domain" description="Beta-lactamase class A catalytic" evidence="8">
    <location>
        <begin position="57"/>
        <end position="272"/>
    </location>
</feature>
<dbReference type="NCBIfam" id="NF033103">
    <property type="entry name" value="bla_class_A"/>
    <property type="match status" value="1"/>
</dbReference>
<protein>
    <recommendedName>
        <fullName evidence="3 6">Beta-lactamase</fullName>
        <ecNumber evidence="3 6">3.5.2.6</ecNumber>
    </recommendedName>
</protein>
<evidence type="ECO:0000256" key="1">
    <source>
        <dbReference type="ARBA" id="ARBA00001526"/>
    </source>
</evidence>
<dbReference type="Gene3D" id="3.40.710.10">
    <property type="entry name" value="DD-peptidase/beta-lactamase superfamily"/>
    <property type="match status" value="1"/>
</dbReference>
<evidence type="ECO:0000313" key="9">
    <source>
        <dbReference type="EMBL" id="ALI03336.1"/>
    </source>
</evidence>
<gene>
    <name evidence="9" type="ORF">AO353_20470</name>
</gene>
<evidence type="ECO:0000256" key="2">
    <source>
        <dbReference type="ARBA" id="ARBA00009009"/>
    </source>
</evidence>
<dbReference type="RefSeq" id="WP_054596594.1">
    <property type="nucleotide sequence ID" value="NZ_CP012830.1"/>
</dbReference>
<dbReference type="InterPro" id="IPR023650">
    <property type="entry name" value="Beta-lactam_class-A_AS"/>
</dbReference>
<sequence>MKYSPSRRSLLKAGLTLPLITLVVPAWANASAADKPLAELYKKLAELENSAKGRLGVALINTANGHEIQYRGGERFPFCSTFKLMLAAAVLHKSMAEPGLLEKHIAYAEADLLSYAPIAKQNLEQGMSIAQLCAATLQYSDNTAANLLIKELGGVAAVNLFAKGLGDPAFRLDRQEPELNTAIPEDQRDTTTPAAMAASVQKVVLGDALATPQREQLVTWLKGNTTGDASIRAGTPTGWIVGDKTGSGDYGTTNDVAVLWPQTGAPVVLAVYFTQHQKDAEARRDVLASATRLVMAHVS</sequence>
<evidence type="ECO:0000259" key="8">
    <source>
        <dbReference type="Pfam" id="PF13354"/>
    </source>
</evidence>
<dbReference type="GO" id="GO:0008800">
    <property type="term" value="F:beta-lactamase activity"/>
    <property type="evidence" value="ECO:0007669"/>
    <property type="project" value="UniProtKB-UniRule"/>
</dbReference>
<evidence type="ECO:0000256" key="3">
    <source>
        <dbReference type="ARBA" id="ARBA00012865"/>
    </source>
</evidence>
<proteinExistence type="inferred from homology"/>
<dbReference type="OrthoDB" id="9784149at2"/>
<comment type="similarity">
    <text evidence="2 6">Belongs to the class-A beta-lactamase family.</text>
</comment>
<dbReference type="Pfam" id="PF13354">
    <property type="entry name" value="Beta-lactamase2"/>
    <property type="match status" value="1"/>
</dbReference>
<dbReference type="GO" id="GO:0030655">
    <property type="term" value="P:beta-lactam antibiotic catabolic process"/>
    <property type="evidence" value="ECO:0007669"/>
    <property type="project" value="InterPro"/>
</dbReference>
<dbReference type="InterPro" id="IPR012338">
    <property type="entry name" value="Beta-lactam/transpept-like"/>
</dbReference>
<keyword evidence="4 6" id="KW-0378">Hydrolase</keyword>
<reference evidence="9 10" key="2">
    <citation type="journal article" date="2018" name="Nature">
        <title>Mutant phenotypes for thousands of bacterial genes of unknown function.</title>
        <authorList>
            <person name="Price M.N."/>
            <person name="Wetmore K.M."/>
            <person name="Waters R.J."/>
            <person name="Callaghan M."/>
            <person name="Ray J."/>
            <person name="Liu H."/>
            <person name="Kuehl J.V."/>
            <person name="Melnyk R.A."/>
            <person name="Lamson J.S."/>
            <person name="Suh Y."/>
            <person name="Carlson H.K."/>
            <person name="Esquivel Z."/>
            <person name="Sadeeshkumar H."/>
            <person name="Chakraborty R."/>
            <person name="Zane G.M."/>
            <person name="Rubin B.E."/>
            <person name="Wall J.D."/>
            <person name="Visel A."/>
            <person name="Bristow J."/>
            <person name="Blow M.J."/>
            <person name="Arkin A.P."/>
            <person name="Deutschbauer A.M."/>
        </authorList>
    </citation>
    <scope>NUCLEOTIDE SEQUENCE [LARGE SCALE GENOMIC DNA]</scope>
    <source>
        <strain evidence="9 10">FW300-N2E3</strain>
    </source>
</reference>
<name>A0A0N9WJ97_PSEFL</name>
<dbReference type="PANTHER" id="PTHR35333:SF3">
    <property type="entry name" value="BETA-LACTAMASE-TYPE TRANSPEPTIDASE FOLD CONTAINING PROTEIN"/>
    <property type="match status" value="1"/>
</dbReference>
<dbReference type="InterPro" id="IPR045155">
    <property type="entry name" value="Beta-lactam_cat"/>
</dbReference>
<keyword evidence="5 6" id="KW-0046">Antibiotic resistance</keyword>
<evidence type="ECO:0000256" key="6">
    <source>
        <dbReference type="RuleBase" id="RU361140"/>
    </source>
</evidence>
<dbReference type="SUPFAM" id="SSF56601">
    <property type="entry name" value="beta-lactamase/transpeptidase-like"/>
    <property type="match status" value="1"/>
</dbReference>
<feature type="chain" id="PRO_5006040322" description="Beta-lactamase" evidence="7">
    <location>
        <begin position="29"/>
        <end position="299"/>
    </location>
</feature>
<dbReference type="EC" id="3.5.2.6" evidence="3 6"/>
<comment type="catalytic activity">
    <reaction evidence="1 6">
        <text>a beta-lactam + H2O = a substituted beta-amino acid</text>
        <dbReference type="Rhea" id="RHEA:20401"/>
        <dbReference type="ChEBI" id="CHEBI:15377"/>
        <dbReference type="ChEBI" id="CHEBI:35627"/>
        <dbReference type="ChEBI" id="CHEBI:140347"/>
        <dbReference type="EC" id="3.5.2.6"/>
    </reaction>
</comment>
<dbReference type="InterPro" id="IPR006311">
    <property type="entry name" value="TAT_signal"/>
</dbReference>
<evidence type="ECO:0000256" key="5">
    <source>
        <dbReference type="ARBA" id="ARBA00023251"/>
    </source>
</evidence>
<dbReference type="PANTHER" id="PTHR35333">
    <property type="entry name" value="BETA-LACTAMASE"/>
    <property type="match status" value="1"/>
</dbReference>
<evidence type="ECO:0000313" key="10">
    <source>
        <dbReference type="Proteomes" id="UP000066487"/>
    </source>
</evidence>
<organism evidence="9 10">
    <name type="scientific">Pseudomonas fluorescens</name>
    <dbReference type="NCBI Taxonomy" id="294"/>
    <lineage>
        <taxon>Bacteria</taxon>
        <taxon>Pseudomonadati</taxon>
        <taxon>Pseudomonadota</taxon>
        <taxon>Gammaproteobacteria</taxon>
        <taxon>Pseudomonadales</taxon>
        <taxon>Pseudomonadaceae</taxon>
        <taxon>Pseudomonas</taxon>
    </lineage>
</organism>
<dbReference type="AlphaFoldDB" id="A0A0N9WJ97"/>
<evidence type="ECO:0000256" key="7">
    <source>
        <dbReference type="SAM" id="SignalP"/>
    </source>
</evidence>
<evidence type="ECO:0000256" key="4">
    <source>
        <dbReference type="ARBA" id="ARBA00022801"/>
    </source>
</evidence>
<keyword evidence="7" id="KW-0732">Signal</keyword>
<dbReference type="PROSITE" id="PS51318">
    <property type="entry name" value="TAT"/>
    <property type="match status" value="1"/>
</dbReference>